<dbReference type="Gene3D" id="3.40.50.300">
    <property type="entry name" value="P-loop containing nucleotide triphosphate hydrolases"/>
    <property type="match status" value="2"/>
</dbReference>
<evidence type="ECO:0000256" key="1">
    <source>
        <dbReference type="ARBA" id="ARBA00004496"/>
    </source>
</evidence>
<evidence type="ECO:0000259" key="20">
    <source>
        <dbReference type="PROSITE" id="PS51668"/>
    </source>
</evidence>
<evidence type="ECO:0000313" key="21">
    <source>
        <dbReference type="EMBL" id="AWI04386.1"/>
    </source>
</evidence>
<dbReference type="KEGG" id="cdrk:B9W14_07715"/>
<keyword evidence="6" id="KW-0547">Nucleotide-binding</keyword>
<protein>
    <recommendedName>
        <fullName evidence="17">UvrABC system protein A</fullName>
    </recommendedName>
    <alternativeName>
        <fullName evidence="18">Excinuclease ABC subunit A</fullName>
    </alternativeName>
</protein>
<keyword evidence="11" id="KW-0067">ATP-binding</keyword>
<evidence type="ECO:0000256" key="13">
    <source>
        <dbReference type="ARBA" id="ARBA00023125"/>
    </source>
</evidence>
<dbReference type="InterPro" id="IPR023368">
    <property type="entry name" value="UPF0066_cons_site"/>
</dbReference>
<dbReference type="PANTHER" id="PTHR43152">
    <property type="entry name" value="UVRABC SYSTEM PROTEIN A"/>
    <property type="match status" value="1"/>
</dbReference>
<dbReference type="CDD" id="cd03271">
    <property type="entry name" value="ABC_UvrA_II"/>
    <property type="match status" value="1"/>
</dbReference>
<dbReference type="AlphaFoldDB" id="A0A2U8DNQ7"/>
<evidence type="ECO:0000256" key="9">
    <source>
        <dbReference type="ARBA" id="ARBA00022771"/>
    </source>
</evidence>
<dbReference type="PROSITE" id="PS50893">
    <property type="entry name" value="ABC_TRANSPORTER_2"/>
    <property type="match status" value="1"/>
</dbReference>
<evidence type="ECO:0000256" key="6">
    <source>
        <dbReference type="ARBA" id="ARBA00022741"/>
    </source>
</evidence>
<dbReference type="NCBIfam" id="TIGR00630">
    <property type="entry name" value="uvra"/>
    <property type="match status" value="1"/>
</dbReference>
<keyword evidence="8" id="KW-0228">DNA excision</keyword>
<dbReference type="InterPro" id="IPR027417">
    <property type="entry name" value="P-loop_NTPase"/>
</dbReference>
<dbReference type="GO" id="GO:0004518">
    <property type="term" value="F:nuclease activity"/>
    <property type="evidence" value="ECO:0007669"/>
    <property type="project" value="UniProtKB-KW"/>
</dbReference>
<dbReference type="InterPro" id="IPR023370">
    <property type="entry name" value="TrmO-like_N"/>
</dbReference>
<keyword evidence="4" id="KW-0479">Metal-binding</keyword>
<dbReference type="InterPro" id="IPR013815">
    <property type="entry name" value="ATP_grasp_subdomain_1"/>
</dbReference>
<evidence type="ECO:0000256" key="4">
    <source>
        <dbReference type="ARBA" id="ARBA00022723"/>
    </source>
</evidence>
<keyword evidence="7" id="KW-0227">DNA damage</keyword>
<dbReference type="GO" id="GO:0009380">
    <property type="term" value="C:excinuclease repair complex"/>
    <property type="evidence" value="ECO:0007669"/>
    <property type="project" value="InterPro"/>
</dbReference>
<accession>A0A2U8DNQ7</accession>
<dbReference type="GO" id="GO:0016887">
    <property type="term" value="F:ATP hydrolysis activity"/>
    <property type="evidence" value="ECO:0007669"/>
    <property type="project" value="InterPro"/>
</dbReference>
<sequence length="1220" mass="137876">MNDKNYYNLFSIGKVTKQNDKNVISIYRNYSDGLKFLSLFSHAIIFYSKIRNPDIPFSHEIIEITNVDEKSGIIFFYDNPYFSEGDFIYDIKPYFPCEDRVKSCSIPKEFTKLQNEKPQHNIKSEEPSILSGKIQSIGSIKKLQGEFIIQLFDDNSFFEKFEGYSHIKIFWWFNNFDKDKYRRITQCQPPYENAPKTGVFASRSPVRPNPIALTTAKIIDFNKKLRQIKVSTLDCFDNTPVIDISPYIPINDRILDCRVPEWLSHWPEWLDDSTLDFSHNIVELKMPSIFNSIYKYSKSNNKTTDFFKEDTNNVIKQSNKIIIEGARQNNLKNIDVNIPYNKITVITGVSGSGKSSLAFDTIFAESQRRFMDSFSTSQRSLYEQMEKPDFDKISGLPPAISISQKNIARNPRSTVGTITDIHDCLRTLFAIIGVRHCPNCGNAIIPLNTDEIIQTLLQLVSGTLIKIEPFKANTPCYEYLLPEKNTSNDILSNYIKETLKIGKGAIYVTINNKDKILFQTTQMCYHCDHILFELTPSTFSFNNAESMCPVCNGLGIKMEVSPNLIICNSNLSILDGASNWWGTLRKFRDSPNANWMKGEILALAEDMSIDLKKPWIELPEDFKHQALWGSNGRKVTFIYENKNGRTGRITRPVEGACNCIKRIVSSNSGESSKRIANEFMEQYTCNYCHGERLAKEGRMVDITGTRFPEAASMTISELKEWLEILPCKLSDFQLSTSSSILKELHRKLCNYIKIGVSYLNLNRSITTISGGELQRLKLIKQLESGISNILYVLDEPSTGLHLKDQEKLIEIIKELRDYGNTIIIVEHNKKLISMADYIIDIGPHAGTFGGQIAAQGTPLKIMENVNSETGKYLSDKKHVYIEKSHISDKCSYVKLTGANCNNLKNIHIAFPTSSITCITGVSGSGKSSLISKCLYPAIENRIHGKKDVSRYCQDLSGDEYFDKIIYASQGAIGRTPRSTPATYTGIMDEIRSIFASTKISKEKGYKANNFSFNSKEGQCDTCHGEGKICTPVSFMADIWSKCPVCGGKRYIKNILEVKYKNKNIYDVLEMNVNEALNFFIDQPKFVHILNIMSEVGLGYLKLGQNAVTLSGGEAQRIKLSKELSTNSTGKTLYILDEPTTGLHFSDIQNLLILLEKIRNSGNTILIIEHNLDIIKNCDWIIDLGPEGGAKGGYVIAQGTPNQVSEVKESYTGNLLSHCKH</sequence>
<evidence type="ECO:0000256" key="18">
    <source>
        <dbReference type="ARBA" id="ARBA00042156"/>
    </source>
</evidence>
<keyword evidence="2" id="KW-0963">Cytoplasm</keyword>
<feature type="domain" description="TsaA-like" evidence="20">
    <location>
        <begin position="134"/>
        <end position="256"/>
    </location>
</feature>
<evidence type="ECO:0000256" key="3">
    <source>
        <dbReference type="ARBA" id="ARBA00022691"/>
    </source>
</evidence>
<evidence type="ECO:0000256" key="7">
    <source>
        <dbReference type="ARBA" id="ARBA00022763"/>
    </source>
</evidence>
<name>A0A2U8DNQ7_9CLOT</name>
<comment type="similarity">
    <text evidence="15">Belongs to the tRNA methyltransferase O family.</text>
</comment>
<comment type="similarity">
    <text evidence="16">Belongs to the ABC transporter superfamily. UvrA family.</text>
</comment>
<keyword evidence="5" id="KW-0677">Repeat</keyword>
<evidence type="ECO:0000256" key="10">
    <source>
        <dbReference type="ARBA" id="ARBA00022833"/>
    </source>
</evidence>
<evidence type="ECO:0000256" key="2">
    <source>
        <dbReference type="ARBA" id="ARBA00022490"/>
    </source>
</evidence>
<dbReference type="GO" id="GO:0005737">
    <property type="term" value="C:cytoplasm"/>
    <property type="evidence" value="ECO:0007669"/>
    <property type="project" value="UniProtKB-SubCell"/>
</dbReference>
<dbReference type="InterPro" id="IPR036413">
    <property type="entry name" value="YaeB-like_sf"/>
</dbReference>
<feature type="domain" description="ABC transporter" evidence="19">
    <location>
        <begin position="881"/>
        <end position="1216"/>
    </location>
</feature>
<gene>
    <name evidence="21" type="ORF">B9W14_07715</name>
</gene>
<dbReference type="PROSITE" id="PS51668">
    <property type="entry name" value="TSAA_2"/>
    <property type="match status" value="1"/>
</dbReference>
<dbReference type="Gene3D" id="2.40.30.70">
    <property type="entry name" value="YaeB-like"/>
    <property type="match status" value="1"/>
</dbReference>
<dbReference type="Pfam" id="PF17755">
    <property type="entry name" value="UvrA_DNA-bind"/>
    <property type="match status" value="1"/>
</dbReference>
<keyword evidence="10" id="KW-0862">Zinc</keyword>
<dbReference type="PROSITE" id="PS01318">
    <property type="entry name" value="TSAA_1"/>
    <property type="match status" value="1"/>
</dbReference>
<evidence type="ECO:0000256" key="11">
    <source>
        <dbReference type="ARBA" id="ARBA00022840"/>
    </source>
</evidence>
<reference evidence="22" key="1">
    <citation type="submission" date="2017-04" db="EMBL/GenBank/DDBJ databases">
        <authorList>
            <person name="Song Y."/>
            <person name="Cho B.-K."/>
        </authorList>
    </citation>
    <scope>NUCLEOTIDE SEQUENCE [LARGE SCALE GENOMIC DNA]</scope>
    <source>
        <strain evidence="22">SL1</strain>
    </source>
</reference>
<dbReference type="InterPro" id="IPR004602">
    <property type="entry name" value="UvrA"/>
</dbReference>
<keyword evidence="12" id="KW-0267">Excision nuclease</keyword>
<dbReference type="Gene3D" id="3.30.1490.20">
    <property type="entry name" value="ATP-grasp fold, A domain"/>
    <property type="match status" value="1"/>
</dbReference>
<organism evidence="21 22">
    <name type="scientific">Clostridium drakei</name>
    <dbReference type="NCBI Taxonomy" id="332101"/>
    <lineage>
        <taxon>Bacteria</taxon>
        <taxon>Bacillati</taxon>
        <taxon>Bacillota</taxon>
        <taxon>Clostridia</taxon>
        <taxon>Eubacteriales</taxon>
        <taxon>Clostridiaceae</taxon>
        <taxon>Clostridium</taxon>
    </lineage>
</organism>
<keyword evidence="14" id="KW-0234">DNA repair</keyword>
<dbReference type="GO" id="GO:0003677">
    <property type="term" value="F:DNA binding"/>
    <property type="evidence" value="ECO:0007669"/>
    <property type="project" value="UniProtKB-KW"/>
</dbReference>
<dbReference type="GO" id="GO:0008270">
    <property type="term" value="F:zinc ion binding"/>
    <property type="evidence" value="ECO:0007669"/>
    <property type="project" value="UniProtKB-KW"/>
</dbReference>
<dbReference type="RefSeq" id="WP_052038050.1">
    <property type="nucleotide sequence ID" value="NZ_CP020953.1"/>
</dbReference>
<keyword evidence="22" id="KW-1185">Reference proteome</keyword>
<evidence type="ECO:0000256" key="15">
    <source>
        <dbReference type="ARBA" id="ARBA00033753"/>
    </source>
</evidence>
<evidence type="ECO:0000256" key="14">
    <source>
        <dbReference type="ARBA" id="ARBA00023204"/>
    </source>
</evidence>
<dbReference type="InterPro" id="IPR003439">
    <property type="entry name" value="ABC_transporter-like_ATP-bd"/>
</dbReference>
<keyword evidence="9" id="KW-0863">Zinc-finger</keyword>
<dbReference type="InterPro" id="IPR041552">
    <property type="entry name" value="UvrA_DNA-bd"/>
</dbReference>
<dbReference type="PROSITE" id="PS00211">
    <property type="entry name" value="ABC_TRANSPORTER_1"/>
    <property type="match status" value="2"/>
</dbReference>
<comment type="subcellular location">
    <subcellularLocation>
        <location evidence="1">Cytoplasm</location>
    </subcellularLocation>
</comment>
<evidence type="ECO:0000256" key="8">
    <source>
        <dbReference type="ARBA" id="ARBA00022769"/>
    </source>
</evidence>
<dbReference type="GO" id="GO:0006289">
    <property type="term" value="P:nucleotide-excision repair"/>
    <property type="evidence" value="ECO:0007669"/>
    <property type="project" value="InterPro"/>
</dbReference>
<dbReference type="Gene3D" id="1.20.1580.10">
    <property type="entry name" value="ABC transporter ATPase like domain"/>
    <property type="match status" value="2"/>
</dbReference>
<dbReference type="SUPFAM" id="SSF52540">
    <property type="entry name" value="P-loop containing nucleoside triphosphate hydrolases"/>
    <property type="match status" value="2"/>
</dbReference>
<dbReference type="SUPFAM" id="SSF118196">
    <property type="entry name" value="YaeB-like"/>
    <property type="match status" value="1"/>
</dbReference>
<keyword evidence="13" id="KW-0238">DNA-binding</keyword>
<keyword evidence="3" id="KW-0949">S-adenosyl-L-methionine</keyword>
<dbReference type="Gene3D" id="1.10.8.280">
    <property type="entry name" value="ABC transporter ATPase domain-like"/>
    <property type="match status" value="1"/>
</dbReference>
<proteinExistence type="inferred from homology"/>
<dbReference type="InterPro" id="IPR017871">
    <property type="entry name" value="ABC_transporter-like_CS"/>
</dbReference>
<dbReference type="InterPro" id="IPR036414">
    <property type="entry name" value="YaeB_N_sf"/>
</dbReference>
<evidence type="ECO:0000256" key="12">
    <source>
        <dbReference type="ARBA" id="ARBA00022881"/>
    </source>
</evidence>
<dbReference type="OrthoDB" id="1871503at2"/>
<evidence type="ECO:0000313" key="22">
    <source>
        <dbReference type="Proteomes" id="UP000244910"/>
    </source>
</evidence>
<dbReference type="GO" id="GO:0005524">
    <property type="term" value="F:ATP binding"/>
    <property type="evidence" value="ECO:0007669"/>
    <property type="project" value="UniProtKB-KW"/>
</dbReference>
<evidence type="ECO:0000256" key="5">
    <source>
        <dbReference type="ARBA" id="ARBA00022737"/>
    </source>
</evidence>
<evidence type="ECO:0000256" key="17">
    <source>
        <dbReference type="ARBA" id="ARBA00039316"/>
    </source>
</evidence>
<evidence type="ECO:0000256" key="16">
    <source>
        <dbReference type="ARBA" id="ARBA00038000"/>
    </source>
</evidence>
<dbReference type="Proteomes" id="UP000244910">
    <property type="component" value="Chromosome"/>
</dbReference>
<evidence type="ECO:0000259" key="19">
    <source>
        <dbReference type="PROSITE" id="PS50893"/>
    </source>
</evidence>
<dbReference type="PANTHER" id="PTHR43152:SF3">
    <property type="entry name" value="UVRABC SYSTEM PROTEIN A"/>
    <property type="match status" value="1"/>
</dbReference>
<dbReference type="Pfam" id="PF01980">
    <property type="entry name" value="TrmO_N"/>
    <property type="match status" value="1"/>
</dbReference>
<dbReference type="EMBL" id="CP020953">
    <property type="protein sequence ID" value="AWI04386.1"/>
    <property type="molecule type" value="Genomic_DNA"/>
</dbReference>